<name>C6WRN4_ACTMD</name>
<sequence>MRARVFRVVAPGLTGCGGRSGAVGWGEGPGHDGPATGERSGPGAVRVAGTAVLRHAGRERRSGPAVRAAGLGTSGRSGTTGRARATGVAGWSGRASGVRRAGGAA</sequence>
<dbReference type="AlphaFoldDB" id="C6WRN4"/>
<feature type="region of interest" description="Disordered" evidence="1">
    <location>
        <begin position="17"/>
        <end position="43"/>
    </location>
</feature>
<feature type="region of interest" description="Disordered" evidence="1">
    <location>
        <begin position="56"/>
        <end position="105"/>
    </location>
</feature>
<feature type="compositionally biased region" description="Gly residues" evidence="1">
    <location>
        <begin position="17"/>
        <end position="28"/>
    </location>
</feature>
<accession>C6WRN4</accession>
<evidence type="ECO:0000256" key="1">
    <source>
        <dbReference type="SAM" id="MobiDB-lite"/>
    </source>
</evidence>
<dbReference type="HOGENOM" id="CLU_2230711_0_0_11"/>
<keyword evidence="3" id="KW-1185">Reference proteome</keyword>
<proteinExistence type="predicted"/>
<reference evidence="2 3" key="1">
    <citation type="journal article" date="2009" name="Stand. Genomic Sci.">
        <title>Complete genome sequence of Actinosynnema mirum type strain (101).</title>
        <authorList>
            <person name="Land M."/>
            <person name="Lapidus A."/>
            <person name="Mayilraj S."/>
            <person name="Chen F."/>
            <person name="Copeland A."/>
            <person name="Del Rio T.G."/>
            <person name="Nolan M."/>
            <person name="Lucas S."/>
            <person name="Tice H."/>
            <person name="Cheng J.F."/>
            <person name="Chertkov O."/>
            <person name="Bruce D."/>
            <person name="Goodwin L."/>
            <person name="Pitluck S."/>
            <person name="Rohde M."/>
            <person name="Goker M."/>
            <person name="Pati A."/>
            <person name="Ivanova N."/>
            <person name="Mavromatis K."/>
            <person name="Chen A."/>
            <person name="Palaniappan K."/>
            <person name="Hauser L."/>
            <person name="Chang Y.J."/>
            <person name="Jeffries C.C."/>
            <person name="Brettin T."/>
            <person name="Detter J.C."/>
            <person name="Han C."/>
            <person name="Chain P."/>
            <person name="Tindall B.J."/>
            <person name="Bristow J."/>
            <person name="Eisen J.A."/>
            <person name="Markowitz V."/>
            <person name="Hugenholtz P."/>
            <person name="Kyrpides N.C."/>
            <person name="Klenk H.P."/>
        </authorList>
    </citation>
    <scope>NUCLEOTIDE SEQUENCE [LARGE SCALE GENOMIC DNA]</scope>
    <source>
        <strain evidence="3">ATCC 29888 / DSM 43827 / JCM 3225 / NBRC 14064 / NCIMB 13271 / NRRL B-12336 / IMRU 3971 / 101</strain>
    </source>
</reference>
<evidence type="ECO:0000313" key="3">
    <source>
        <dbReference type="Proteomes" id="UP000002213"/>
    </source>
</evidence>
<gene>
    <name evidence="2" type="ordered locus">Amir_2955</name>
</gene>
<dbReference type="Proteomes" id="UP000002213">
    <property type="component" value="Chromosome"/>
</dbReference>
<dbReference type="EMBL" id="CP001630">
    <property type="protein sequence ID" value="ACU36876.1"/>
    <property type="molecule type" value="Genomic_DNA"/>
</dbReference>
<feature type="compositionally biased region" description="Low complexity" evidence="1">
    <location>
        <begin position="67"/>
        <end position="105"/>
    </location>
</feature>
<organism evidence="2 3">
    <name type="scientific">Actinosynnema mirum (strain ATCC 29888 / DSM 43827 / JCM 3225 / NBRC 14064 / NCIMB 13271 / NRRL B-12336 / IMRU 3971 / 101)</name>
    <dbReference type="NCBI Taxonomy" id="446462"/>
    <lineage>
        <taxon>Bacteria</taxon>
        <taxon>Bacillati</taxon>
        <taxon>Actinomycetota</taxon>
        <taxon>Actinomycetes</taxon>
        <taxon>Pseudonocardiales</taxon>
        <taxon>Pseudonocardiaceae</taxon>
        <taxon>Actinosynnema</taxon>
    </lineage>
</organism>
<dbReference type="STRING" id="446462.Amir_2955"/>
<evidence type="ECO:0000313" key="2">
    <source>
        <dbReference type="EMBL" id="ACU36876.1"/>
    </source>
</evidence>
<dbReference type="KEGG" id="ami:Amir_2955"/>
<protein>
    <submittedName>
        <fullName evidence="2">Uncharacterized protein</fullName>
    </submittedName>
</protein>